<dbReference type="InterPro" id="IPR004046">
    <property type="entry name" value="GST_C"/>
</dbReference>
<proteinExistence type="predicted"/>
<evidence type="ECO:0000313" key="3">
    <source>
        <dbReference type="Proteomes" id="UP001557465"/>
    </source>
</evidence>
<accession>A0ABV3TNX6</accession>
<dbReference type="Pfam" id="PF00043">
    <property type="entry name" value="GST_C"/>
    <property type="match status" value="1"/>
</dbReference>
<organism evidence="2 3">
    <name type="scientific">Thioclava arctica</name>
    <dbReference type="NCBI Taxonomy" id="3238301"/>
    <lineage>
        <taxon>Bacteria</taxon>
        <taxon>Pseudomonadati</taxon>
        <taxon>Pseudomonadota</taxon>
        <taxon>Alphaproteobacteria</taxon>
        <taxon>Rhodobacterales</taxon>
        <taxon>Paracoccaceae</taxon>
        <taxon>Thioclava</taxon>
    </lineage>
</organism>
<dbReference type="PANTHER" id="PTHR44051">
    <property type="entry name" value="GLUTATHIONE S-TRANSFERASE-RELATED"/>
    <property type="match status" value="1"/>
</dbReference>
<dbReference type="SUPFAM" id="SSF52833">
    <property type="entry name" value="Thioredoxin-like"/>
    <property type="match status" value="1"/>
</dbReference>
<dbReference type="Gene3D" id="3.40.30.10">
    <property type="entry name" value="Glutaredoxin"/>
    <property type="match status" value="1"/>
</dbReference>
<dbReference type="PANTHER" id="PTHR44051:SF21">
    <property type="entry name" value="GLUTATHIONE S-TRANSFERASE FAMILY PROTEIN"/>
    <property type="match status" value="1"/>
</dbReference>
<dbReference type="SUPFAM" id="SSF47616">
    <property type="entry name" value="GST C-terminal domain-like"/>
    <property type="match status" value="1"/>
</dbReference>
<dbReference type="PROSITE" id="PS50404">
    <property type="entry name" value="GST_NTER"/>
    <property type="match status" value="1"/>
</dbReference>
<dbReference type="Pfam" id="PF13417">
    <property type="entry name" value="GST_N_3"/>
    <property type="match status" value="1"/>
</dbReference>
<comment type="caution">
    <text evidence="2">The sequence shown here is derived from an EMBL/GenBank/DDBJ whole genome shotgun (WGS) entry which is preliminary data.</text>
</comment>
<dbReference type="CDD" id="cd03207">
    <property type="entry name" value="GST_C_8"/>
    <property type="match status" value="1"/>
</dbReference>
<evidence type="ECO:0000313" key="2">
    <source>
        <dbReference type="EMBL" id="MEX1662900.1"/>
    </source>
</evidence>
<name>A0ABV3TNX6_9RHOB</name>
<dbReference type="EMBL" id="JBFRYC010000010">
    <property type="protein sequence ID" value="MEX1662900.1"/>
    <property type="molecule type" value="Genomic_DNA"/>
</dbReference>
<sequence>MILYHSPHTRSSSTIALLHELGLFDAVEIRVVTVRRGDGSGHADPANAHPEGKVPYLVDGDEHIRERGAIFTYLCEKTPQAGFAPQPGAPGRGAFLSWMAYYQGVMEPVMVATILGLATDGFASTFRGRDEITAELRRALDRGDYLLGDRYSAADLLVASPYLWLPDFVPDDGVIKAWLERCAARESLAQTAAYDSTLIADMT</sequence>
<dbReference type="InterPro" id="IPR036249">
    <property type="entry name" value="Thioredoxin-like_sf"/>
</dbReference>
<dbReference type="RefSeq" id="WP_368392559.1">
    <property type="nucleotide sequence ID" value="NZ_JBFRYC010000010.1"/>
</dbReference>
<dbReference type="Gene3D" id="1.20.1050.10">
    <property type="match status" value="1"/>
</dbReference>
<dbReference type="InterPro" id="IPR036282">
    <property type="entry name" value="Glutathione-S-Trfase_C_sf"/>
</dbReference>
<gene>
    <name evidence="2" type="ORF">AB4874_14770</name>
</gene>
<evidence type="ECO:0000259" key="1">
    <source>
        <dbReference type="PROSITE" id="PS50404"/>
    </source>
</evidence>
<protein>
    <submittedName>
        <fullName evidence="2">Glutathione S-transferase family protein</fullName>
    </submittedName>
</protein>
<dbReference type="Proteomes" id="UP001557465">
    <property type="component" value="Unassembled WGS sequence"/>
</dbReference>
<reference evidence="2 3" key="1">
    <citation type="journal article" date="2011" name="Int. J. Syst. Evol. Microbiol.">
        <title>Zhongshania antarctica gen. nov., sp. nov. and Zhongshania guokunii sp. nov., gammaproteobacteria respectively isolated from coastal attached (fast) ice and surface seawater of the Antarctic.</title>
        <authorList>
            <person name="Li H.J."/>
            <person name="Zhang X.Y."/>
            <person name="Chen C.X."/>
            <person name="Zhang Y.J."/>
            <person name="Gao Z.M."/>
            <person name="Yu Y."/>
            <person name="Chen X.L."/>
            <person name="Chen B."/>
            <person name="Zhang Y.Z."/>
        </authorList>
    </citation>
    <scope>NUCLEOTIDE SEQUENCE [LARGE SCALE GENOMIC DNA]</scope>
    <source>
        <strain evidence="2 3">15-R06ZXC-3</strain>
    </source>
</reference>
<keyword evidence="3" id="KW-1185">Reference proteome</keyword>
<dbReference type="InterPro" id="IPR004045">
    <property type="entry name" value="Glutathione_S-Trfase_N"/>
</dbReference>
<feature type="domain" description="GST N-terminal" evidence="1">
    <location>
        <begin position="1"/>
        <end position="82"/>
    </location>
</feature>
<dbReference type="CDD" id="cd03046">
    <property type="entry name" value="GST_N_GTT1_like"/>
    <property type="match status" value="1"/>
</dbReference>